<gene>
    <name evidence="6" type="ORF">MATL_G00100040</name>
</gene>
<dbReference type="Pfam" id="PF00155">
    <property type="entry name" value="Aminotran_1_2"/>
    <property type="match status" value="1"/>
</dbReference>
<feature type="region of interest" description="Disordered" evidence="3">
    <location>
        <begin position="350"/>
        <end position="390"/>
    </location>
</feature>
<protein>
    <recommendedName>
        <fullName evidence="8">1-aminocyclopropane-1-carboxylate synthase-like protein 1</fullName>
    </recommendedName>
</protein>
<evidence type="ECO:0000256" key="3">
    <source>
        <dbReference type="SAM" id="MobiDB-lite"/>
    </source>
</evidence>
<dbReference type="InterPro" id="IPR050478">
    <property type="entry name" value="Ethylene_sulfur-biosynth"/>
</dbReference>
<dbReference type="GO" id="GO:0030170">
    <property type="term" value="F:pyridoxal phosphate binding"/>
    <property type="evidence" value="ECO:0007669"/>
    <property type="project" value="InterPro"/>
</dbReference>
<dbReference type="Pfam" id="PF13837">
    <property type="entry name" value="Myb_DNA-bind_4"/>
    <property type="match status" value="1"/>
</dbReference>
<organism evidence="6 7">
    <name type="scientific">Megalops atlanticus</name>
    <name type="common">Tarpon</name>
    <name type="synonym">Clupea gigantea</name>
    <dbReference type="NCBI Taxonomy" id="7932"/>
    <lineage>
        <taxon>Eukaryota</taxon>
        <taxon>Metazoa</taxon>
        <taxon>Chordata</taxon>
        <taxon>Craniata</taxon>
        <taxon>Vertebrata</taxon>
        <taxon>Euteleostomi</taxon>
        <taxon>Actinopterygii</taxon>
        <taxon>Neopterygii</taxon>
        <taxon>Teleostei</taxon>
        <taxon>Elopiformes</taxon>
        <taxon>Megalopidae</taxon>
        <taxon>Megalops</taxon>
    </lineage>
</organism>
<accession>A0A9D3Q3I4</accession>
<feature type="compositionally biased region" description="Low complexity" evidence="3">
    <location>
        <begin position="233"/>
        <end position="247"/>
    </location>
</feature>
<dbReference type="InterPro" id="IPR015422">
    <property type="entry name" value="PyrdxlP-dep_Trfase_small"/>
</dbReference>
<dbReference type="InterPro" id="IPR015421">
    <property type="entry name" value="PyrdxlP-dep_Trfase_major"/>
</dbReference>
<dbReference type="InterPro" id="IPR004838">
    <property type="entry name" value="NHTrfase_class1_PyrdxlP-BS"/>
</dbReference>
<dbReference type="FunFam" id="1.10.10.60:FF:000032">
    <property type="entry name" value="Zinc finger and SCAN domain-containing 20"/>
    <property type="match status" value="1"/>
</dbReference>
<dbReference type="OrthoDB" id="7042322at2759"/>
<evidence type="ECO:0008006" key="8">
    <source>
        <dbReference type="Google" id="ProtNLM"/>
    </source>
</evidence>
<feature type="region of interest" description="Disordered" evidence="3">
    <location>
        <begin position="212"/>
        <end position="285"/>
    </location>
</feature>
<feature type="domain" description="Myb/SANT-like DNA-binding" evidence="5">
    <location>
        <begin position="12"/>
        <end position="100"/>
    </location>
</feature>
<feature type="compositionally biased region" description="Polar residues" evidence="3">
    <location>
        <begin position="220"/>
        <end position="232"/>
    </location>
</feature>
<evidence type="ECO:0000313" key="7">
    <source>
        <dbReference type="Proteomes" id="UP001046870"/>
    </source>
</evidence>
<evidence type="ECO:0000313" key="6">
    <source>
        <dbReference type="EMBL" id="KAG7473850.1"/>
    </source>
</evidence>
<dbReference type="SUPFAM" id="SSF53383">
    <property type="entry name" value="PLP-dependent transferases"/>
    <property type="match status" value="1"/>
</dbReference>
<dbReference type="GO" id="GO:0008483">
    <property type="term" value="F:transaminase activity"/>
    <property type="evidence" value="ECO:0007669"/>
    <property type="project" value="TreeGrafter"/>
</dbReference>
<evidence type="ECO:0000256" key="1">
    <source>
        <dbReference type="ARBA" id="ARBA00007441"/>
    </source>
</evidence>
<dbReference type="PRINTS" id="PR00753">
    <property type="entry name" value="ACCSYNTHASE"/>
</dbReference>
<dbReference type="PANTHER" id="PTHR43795:SF17">
    <property type="entry name" value="1-AMINOCYCLOPROPANE-1-CARBOXYLATE SYNTHASE-LIKE PROTEIN 1"/>
    <property type="match status" value="1"/>
</dbReference>
<keyword evidence="2" id="KW-0663">Pyridoxal phosphate</keyword>
<dbReference type="CDD" id="cd00609">
    <property type="entry name" value="AAT_like"/>
    <property type="match status" value="1"/>
</dbReference>
<dbReference type="AlphaFoldDB" id="A0A9D3Q3I4"/>
<dbReference type="Gene3D" id="3.90.1150.10">
    <property type="entry name" value="Aspartate Aminotransferase, domain 1"/>
    <property type="match status" value="1"/>
</dbReference>
<comment type="similarity">
    <text evidence="1">Belongs to the class-I pyridoxal-phosphate-dependent aminotransferase family.</text>
</comment>
<keyword evidence="7" id="KW-1185">Reference proteome</keyword>
<dbReference type="InterPro" id="IPR004839">
    <property type="entry name" value="Aminotransferase_I/II_large"/>
</dbReference>
<dbReference type="GO" id="GO:0006520">
    <property type="term" value="P:amino acid metabolic process"/>
    <property type="evidence" value="ECO:0007669"/>
    <property type="project" value="TreeGrafter"/>
</dbReference>
<feature type="compositionally biased region" description="Basic and acidic residues" evidence="3">
    <location>
        <begin position="837"/>
        <end position="858"/>
    </location>
</feature>
<dbReference type="PANTHER" id="PTHR43795">
    <property type="entry name" value="BIFUNCTIONAL ASPARTATE AMINOTRANSFERASE AND GLUTAMATE/ASPARTATE-PREPHENATE AMINOTRANSFERASE-RELATED"/>
    <property type="match status" value="1"/>
</dbReference>
<dbReference type="PROSITE" id="PS00105">
    <property type="entry name" value="AA_TRANSFER_CLASS_1"/>
    <property type="match status" value="1"/>
</dbReference>
<evidence type="ECO:0000259" key="4">
    <source>
        <dbReference type="Pfam" id="PF00155"/>
    </source>
</evidence>
<evidence type="ECO:0000256" key="2">
    <source>
        <dbReference type="ARBA" id="ARBA00022898"/>
    </source>
</evidence>
<feature type="region of interest" description="Disordered" evidence="3">
    <location>
        <begin position="820"/>
        <end position="867"/>
    </location>
</feature>
<proteinExistence type="inferred from homology"/>
<dbReference type="Proteomes" id="UP001046870">
    <property type="component" value="Chromosome 7"/>
</dbReference>
<dbReference type="InterPro" id="IPR015424">
    <property type="entry name" value="PyrdxlP-dep_Trfase"/>
</dbReference>
<feature type="domain" description="Aminotransferase class I/classII large" evidence="4">
    <location>
        <begin position="426"/>
        <end position="793"/>
    </location>
</feature>
<dbReference type="InterPro" id="IPR044822">
    <property type="entry name" value="Myb_DNA-bind_4"/>
</dbReference>
<dbReference type="Gene3D" id="3.40.640.10">
    <property type="entry name" value="Type I PLP-dependent aspartate aminotransferase-like (Major domain)"/>
    <property type="match status" value="1"/>
</dbReference>
<dbReference type="EMBL" id="JAFDVH010000007">
    <property type="protein sequence ID" value="KAG7473850.1"/>
    <property type="molecule type" value="Genomic_DNA"/>
</dbReference>
<evidence type="ECO:0000259" key="5">
    <source>
        <dbReference type="Pfam" id="PF13837"/>
    </source>
</evidence>
<name>A0A9D3Q3I4_MEGAT</name>
<dbReference type="Gene3D" id="1.10.10.60">
    <property type="entry name" value="Homeodomain-like"/>
    <property type="match status" value="1"/>
</dbReference>
<comment type="caution">
    <text evidence="6">The sequence shown here is derived from an EMBL/GenBank/DDBJ whole genome shotgun (WGS) entry which is preliminary data.</text>
</comment>
<reference evidence="6" key="1">
    <citation type="submission" date="2021-01" db="EMBL/GenBank/DDBJ databases">
        <authorList>
            <person name="Zahm M."/>
            <person name="Roques C."/>
            <person name="Cabau C."/>
            <person name="Klopp C."/>
            <person name="Donnadieu C."/>
            <person name="Jouanno E."/>
            <person name="Lampietro C."/>
            <person name="Louis A."/>
            <person name="Herpin A."/>
            <person name="Echchiki A."/>
            <person name="Berthelot C."/>
            <person name="Parey E."/>
            <person name="Roest-Crollius H."/>
            <person name="Braasch I."/>
            <person name="Postlethwait J."/>
            <person name="Bobe J."/>
            <person name="Montfort J."/>
            <person name="Bouchez O."/>
            <person name="Begum T."/>
            <person name="Mejri S."/>
            <person name="Adams A."/>
            <person name="Chen W.-J."/>
            <person name="Guiguen Y."/>
        </authorList>
    </citation>
    <scope>NUCLEOTIDE SEQUENCE</scope>
    <source>
        <strain evidence="6">YG-15Mar2019-1</strain>
        <tissue evidence="6">Brain</tissue>
    </source>
</reference>
<sequence length="935" mass="104471">MDFRGKKYERGSNWSDPEVVELLQLWADESVQIELESCLRNQHVFNRIAEVLREKGILRTGDQCREKIKKMKLEYRRIKDNQKTVRGGRTWKFYEVMDQVLTNRPSTSYSSMGGTVVAHQILQGAASSDGYHLHNTTGPAVGTSASGALVFGHPPKPGDLLQIKREDVDSNDGLLNSNPPPPELLYQISSVDEPDADSKSLGLDQEDSVEMGRGEGVANSGFSPSGFSDQNMASSSGTGGSTAAAPTGGSGEVGEGHEGNGQKTPGFIQQRKRRKAGRGGGGEGRCRTAVDEVLVRFLSWQHAAEERFLSLEEARLEREAEAEQRWERRAEQDRQHELRLFTVFASALAGMRPGTAPNPPAPPSSTQELAQPRHMDTPTCGSDRPQIGTSLSSRGRRIRQHKGILQEGFNLYHADKHDITRNPNGIINLGTSENKLSYDLLSKRLTQMDMLHVDPALLEYPDWKGHAFLREEVASFLSHYCKSPNLLKARNVVVMNGCGSLFSAIAAVICDPDDAILIPTPFYGVIKEDVEFYSGVKLVHAHLDCQPSDGDDRPFHLTVEKLEKSLQQAKAEGVRVRAVILVNPHNPLGDIYPAEEMTAFLEFAKRHELHAIVDEVYMLTVFDESAVFRSVLSFSRLPDPQRTHVLWGISKDFAAAGLRLGTVYSENQDFVAALDQLGNFHGISGTTQHQVACLLRDRDWISRKFLPQNRARLQAAHRYVTAELQSLGIPYLHRSAGFFVWADFRKVLREPSFQEEHALWRCFLKHKVLLSCGQAFSCTTPGWFRVVFTEHEQRLKLGMQRIQKALEELGQVLKRVDPEHVNVEREDADMMENGDNWADKTRDAKDPGKTKQPDESRGQDSPGLDSASLSGEDFIMVDCQTSKPTTGWNLDSLIGALRQQIRSSDWLEKNTPELAVGEDPECFEVFKDLLQRARK</sequence>